<feature type="region of interest" description="Disordered" evidence="1">
    <location>
        <begin position="129"/>
        <end position="165"/>
    </location>
</feature>
<evidence type="ECO:0000313" key="2">
    <source>
        <dbReference type="EnsemblProtists" id="EOD34661"/>
    </source>
</evidence>
<dbReference type="RefSeq" id="XP_005787090.1">
    <property type="nucleotide sequence ID" value="XM_005787033.1"/>
</dbReference>
<dbReference type="HOGENOM" id="CLU_1615185_0_0_1"/>
<organism evidence="2 3">
    <name type="scientific">Emiliania huxleyi (strain CCMP1516)</name>
    <dbReference type="NCBI Taxonomy" id="280463"/>
    <lineage>
        <taxon>Eukaryota</taxon>
        <taxon>Haptista</taxon>
        <taxon>Haptophyta</taxon>
        <taxon>Prymnesiophyceae</taxon>
        <taxon>Isochrysidales</taxon>
        <taxon>Noelaerhabdaceae</taxon>
        <taxon>Emiliania</taxon>
    </lineage>
</organism>
<dbReference type="EnsemblProtists" id="EOD34661">
    <property type="protein sequence ID" value="EOD34661"/>
    <property type="gene ID" value="EMIHUDRAFT_441227"/>
</dbReference>
<dbReference type="AlphaFoldDB" id="A0A0D3KFX6"/>
<reference evidence="2" key="2">
    <citation type="submission" date="2024-10" db="UniProtKB">
        <authorList>
            <consortium name="EnsemblProtists"/>
        </authorList>
    </citation>
    <scope>IDENTIFICATION</scope>
</reference>
<evidence type="ECO:0000256" key="1">
    <source>
        <dbReference type="SAM" id="MobiDB-lite"/>
    </source>
</evidence>
<protein>
    <submittedName>
        <fullName evidence="2">Uncharacterized protein</fullName>
    </submittedName>
</protein>
<reference evidence="3" key="1">
    <citation type="journal article" date="2013" name="Nature">
        <title>Pan genome of the phytoplankton Emiliania underpins its global distribution.</title>
        <authorList>
            <person name="Read B.A."/>
            <person name="Kegel J."/>
            <person name="Klute M.J."/>
            <person name="Kuo A."/>
            <person name="Lefebvre S.C."/>
            <person name="Maumus F."/>
            <person name="Mayer C."/>
            <person name="Miller J."/>
            <person name="Monier A."/>
            <person name="Salamov A."/>
            <person name="Young J."/>
            <person name="Aguilar M."/>
            <person name="Claverie J.M."/>
            <person name="Frickenhaus S."/>
            <person name="Gonzalez K."/>
            <person name="Herman E.K."/>
            <person name="Lin Y.C."/>
            <person name="Napier J."/>
            <person name="Ogata H."/>
            <person name="Sarno A.F."/>
            <person name="Shmutz J."/>
            <person name="Schroeder D."/>
            <person name="de Vargas C."/>
            <person name="Verret F."/>
            <person name="von Dassow P."/>
            <person name="Valentin K."/>
            <person name="Van de Peer Y."/>
            <person name="Wheeler G."/>
            <person name="Dacks J.B."/>
            <person name="Delwiche C.F."/>
            <person name="Dyhrman S.T."/>
            <person name="Glockner G."/>
            <person name="John U."/>
            <person name="Richards T."/>
            <person name="Worden A.Z."/>
            <person name="Zhang X."/>
            <person name="Grigoriev I.V."/>
            <person name="Allen A.E."/>
            <person name="Bidle K."/>
            <person name="Borodovsky M."/>
            <person name="Bowler C."/>
            <person name="Brownlee C."/>
            <person name="Cock J.M."/>
            <person name="Elias M."/>
            <person name="Gladyshev V.N."/>
            <person name="Groth M."/>
            <person name="Guda C."/>
            <person name="Hadaegh A."/>
            <person name="Iglesias-Rodriguez M.D."/>
            <person name="Jenkins J."/>
            <person name="Jones B.M."/>
            <person name="Lawson T."/>
            <person name="Leese F."/>
            <person name="Lindquist E."/>
            <person name="Lobanov A."/>
            <person name="Lomsadze A."/>
            <person name="Malik S.B."/>
            <person name="Marsh M.E."/>
            <person name="Mackinder L."/>
            <person name="Mock T."/>
            <person name="Mueller-Roeber B."/>
            <person name="Pagarete A."/>
            <person name="Parker M."/>
            <person name="Probert I."/>
            <person name="Quesneville H."/>
            <person name="Raines C."/>
            <person name="Rensing S.A."/>
            <person name="Riano-Pachon D.M."/>
            <person name="Richier S."/>
            <person name="Rokitta S."/>
            <person name="Shiraiwa Y."/>
            <person name="Soanes D.M."/>
            <person name="van der Giezen M."/>
            <person name="Wahlund T.M."/>
            <person name="Williams B."/>
            <person name="Wilson W."/>
            <person name="Wolfe G."/>
            <person name="Wurch L.L."/>
        </authorList>
    </citation>
    <scope>NUCLEOTIDE SEQUENCE</scope>
</reference>
<proteinExistence type="predicted"/>
<dbReference type="KEGG" id="ehx:EMIHUDRAFT_441227"/>
<dbReference type="GeneID" id="17279932"/>
<dbReference type="Proteomes" id="UP000013827">
    <property type="component" value="Unassembled WGS sequence"/>
</dbReference>
<accession>A0A0D3KFX6</accession>
<sequence>MSFLSHISRRMLGNGLEGAASYFDTAEQLPVGTISAEAYTSRAICWRVLAKRLDWRSFGWAPEDDAAGIGTLDLRTLQGYSGQTTGEAAVLETWAAAVGLERLPAPIGWALLLIDTALVMRWAGSPLDSASPPSLDAYPRYPAYPEADSQAMGGNGEGGRPSHHP</sequence>
<name>A0A0D3KFX6_EMIH1</name>
<evidence type="ECO:0000313" key="3">
    <source>
        <dbReference type="Proteomes" id="UP000013827"/>
    </source>
</evidence>
<dbReference type="PaxDb" id="2903-EOD34661"/>
<keyword evidence="3" id="KW-1185">Reference proteome</keyword>